<dbReference type="Proteomes" id="UP000233524">
    <property type="component" value="Unassembled WGS sequence"/>
</dbReference>
<protein>
    <recommendedName>
        <fullName evidence="1">Heterokaryon incompatibility domain-containing protein</fullName>
    </recommendedName>
</protein>
<dbReference type="Pfam" id="PF06985">
    <property type="entry name" value="HET"/>
    <property type="match status" value="1"/>
</dbReference>
<dbReference type="STRING" id="41688.A0A2N3N0Q1"/>
<name>A0A2N3N0Q1_9PEZI</name>
<gene>
    <name evidence="2" type="ORF">jhhlp_007840</name>
</gene>
<evidence type="ECO:0000313" key="3">
    <source>
        <dbReference type="Proteomes" id="UP000233524"/>
    </source>
</evidence>
<accession>A0A2N3N0Q1</accession>
<comment type="caution">
    <text evidence="2">The sequence shown here is derived from an EMBL/GenBank/DDBJ whole genome shotgun (WGS) entry which is preliminary data.</text>
</comment>
<dbReference type="PANTHER" id="PTHR33112:SF9">
    <property type="entry name" value="HETEROKARYON INCOMPATIBILITY DOMAIN-CONTAINING PROTEIN"/>
    <property type="match status" value="1"/>
</dbReference>
<sequence>MKEWIASCQTTCVSHCEPHSKWAPTRLLDLSGSDIRLVESPDANTEYAAFSYAWTDDEDVSCLTKAEQSNLDVLKEAIDVACLDRTFVDAITTSRSLGIRHLWIDRLCIVQDSPEDRFKEEALLYKIFHHAKVTLVATGVSSPDSGFLLRDISQTPAAKLAYSPTSTLIVSPSRHVSEDQTPRSLAVESSKWTSSARNLIQRTHSTRLIYFPPPSSSPDILFECRWSLRSETVGSESILGRESPLWARPGDDVTERNEEVKERMRAYTYLTYQNLLTAFTTKNISNPKDRLLLMSNPASAGQGTIADAYIPRAGLFGRNIPASLMWFATPSSSRSRVPSAPSWSWASINAPIDFQSGLTDYELPKSIRKQKFAFQTMSLSGDTSLPSPGTELEPLQLSVKSFLKQLKCLKIQNDADPDQIQMRTEYPYDLIVEHGSTADEAEDMVFAHGDLDLSNADGIIESAREFAYLHVCTEMYPTGLILVRERAEGEGAMDVYRRVGVADIAGSMGGVLIDPPFLAGEHKTVCLI</sequence>
<evidence type="ECO:0000313" key="2">
    <source>
        <dbReference type="EMBL" id="PKS06006.1"/>
    </source>
</evidence>
<organism evidence="2 3">
    <name type="scientific">Lomentospora prolificans</name>
    <dbReference type="NCBI Taxonomy" id="41688"/>
    <lineage>
        <taxon>Eukaryota</taxon>
        <taxon>Fungi</taxon>
        <taxon>Dikarya</taxon>
        <taxon>Ascomycota</taxon>
        <taxon>Pezizomycotina</taxon>
        <taxon>Sordariomycetes</taxon>
        <taxon>Hypocreomycetidae</taxon>
        <taxon>Microascales</taxon>
        <taxon>Microascaceae</taxon>
        <taxon>Lomentospora</taxon>
    </lineage>
</organism>
<feature type="domain" description="Heterokaryon incompatibility" evidence="1">
    <location>
        <begin position="47"/>
        <end position="193"/>
    </location>
</feature>
<evidence type="ECO:0000259" key="1">
    <source>
        <dbReference type="Pfam" id="PF06985"/>
    </source>
</evidence>
<dbReference type="EMBL" id="NLAX01001139">
    <property type="protein sequence ID" value="PKS06006.1"/>
    <property type="molecule type" value="Genomic_DNA"/>
</dbReference>
<dbReference type="VEuPathDB" id="FungiDB:jhhlp_007840"/>
<dbReference type="InterPro" id="IPR010730">
    <property type="entry name" value="HET"/>
</dbReference>
<dbReference type="PANTHER" id="PTHR33112">
    <property type="entry name" value="DOMAIN PROTEIN, PUTATIVE-RELATED"/>
    <property type="match status" value="1"/>
</dbReference>
<dbReference type="OrthoDB" id="5362512at2759"/>
<dbReference type="InParanoid" id="A0A2N3N0Q1"/>
<reference evidence="2 3" key="1">
    <citation type="journal article" date="2017" name="G3 (Bethesda)">
        <title>First Draft Genome Sequence of the Pathogenic Fungus Lomentospora prolificans (Formerly Scedosporium prolificans).</title>
        <authorList>
            <person name="Luo R."/>
            <person name="Zimin A."/>
            <person name="Workman R."/>
            <person name="Fan Y."/>
            <person name="Pertea G."/>
            <person name="Grossman N."/>
            <person name="Wear M.P."/>
            <person name="Jia B."/>
            <person name="Miller H."/>
            <person name="Casadevall A."/>
            <person name="Timp W."/>
            <person name="Zhang S.X."/>
            <person name="Salzberg S.L."/>
        </authorList>
    </citation>
    <scope>NUCLEOTIDE SEQUENCE [LARGE SCALE GENOMIC DNA]</scope>
    <source>
        <strain evidence="2 3">JHH-5317</strain>
    </source>
</reference>
<proteinExistence type="predicted"/>
<dbReference type="AlphaFoldDB" id="A0A2N3N0Q1"/>
<keyword evidence="3" id="KW-1185">Reference proteome</keyword>